<feature type="region of interest" description="Disordered" evidence="1">
    <location>
        <begin position="1"/>
        <end position="21"/>
    </location>
</feature>
<organism evidence="2 3">
    <name type="scientific">Triparma verrucosa</name>
    <dbReference type="NCBI Taxonomy" id="1606542"/>
    <lineage>
        <taxon>Eukaryota</taxon>
        <taxon>Sar</taxon>
        <taxon>Stramenopiles</taxon>
        <taxon>Ochrophyta</taxon>
        <taxon>Bolidophyceae</taxon>
        <taxon>Parmales</taxon>
        <taxon>Triparmaceae</taxon>
        <taxon>Triparma</taxon>
    </lineage>
</organism>
<accession>A0A9W7EUY6</accession>
<feature type="compositionally biased region" description="Basic and acidic residues" evidence="1">
    <location>
        <begin position="323"/>
        <end position="333"/>
    </location>
</feature>
<protein>
    <submittedName>
        <fullName evidence="2">Uncharacterized protein</fullName>
    </submittedName>
</protein>
<dbReference type="Proteomes" id="UP001165160">
    <property type="component" value="Unassembled WGS sequence"/>
</dbReference>
<gene>
    <name evidence="2" type="ORF">TrVE_jg10886</name>
</gene>
<keyword evidence="3" id="KW-1185">Reference proteome</keyword>
<feature type="region of interest" description="Disordered" evidence="1">
    <location>
        <begin position="323"/>
        <end position="343"/>
    </location>
</feature>
<evidence type="ECO:0000313" key="3">
    <source>
        <dbReference type="Proteomes" id="UP001165160"/>
    </source>
</evidence>
<sequence>MPSPLHKNRPPPNFTSPSSKSGTFFGLFGHANINTEDNWSWENDVKDYRQQADLRQQELHRHRHLQHARSIRDPKSLPKIDSTYERGMKDYKKVQIGTPAMGEWSRIEAIQSSDETPRNPILEPGDGEYGVGVVPPPRKSYDPILQRYPDELEEDKRKAEEGGEQKQNKMSAEERKRSVAVIAYEKAMEKQRLQWEHKELQQQLQPHPPTAFNKGVKDYTMARERATRTQDWMPGRPKGGRSYKEPLRDPILKDAPDPEVVEQNQKISEKYQEEQKVVFNEVFQTFPDPRAQVRADREWMEEREKKIKNALNRRMVREGGYDPVTLRDRRTGDEVGPLPDSQIGHKVESIAGNLAKQHMTGAHVAYALGSDRYGDPDANNHQNVKVHQAHIDHVSMIMSNEGRIESGFHDLESRTKIPTNVEMLMDVRYADQFDVRDEDQTTWANTSINPNVNSFVPNLTEEGAGATGTSKLNYTPNLTASHLLNSDTMTTWVPSISQQHYLDPHDAGMVYNDNRVNEKYKNMNHVAKGAVIADVPVRIWPEEKKAISRSSVHVDKGI</sequence>
<evidence type="ECO:0000313" key="2">
    <source>
        <dbReference type="EMBL" id="GMH92688.1"/>
    </source>
</evidence>
<feature type="compositionally biased region" description="Basic and acidic residues" evidence="1">
    <location>
        <begin position="148"/>
        <end position="176"/>
    </location>
</feature>
<proteinExistence type="predicted"/>
<feature type="compositionally biased region" description="Basic and acidic residues" evidence="1">
    <location>
        <begin position="242"/>
        <end position="255"/>
    </location>
</feature>
<feature type="region of interest" description="Disordered" evidence="1">
    <location>
        <begin position="111"/>
        <end position="176"/>
    </location>
</feature>
<reference evidence="3" key="1">
    <citation type="journal article" date="2023" name="Commun. Biol.">
        <title>Genome analysis of Parmales, the sister group of diatoms, reveals the evolutionary specialization of diatoms from phago-mixotrophs to photoautotrophs.</title>
        <authorList>
            <person name="Ban H."/>
            <person name="Sato S."/>
            <person name="Yoshikawa S."/>
            <person name="Yamada K."/>
            <person name="Nakamura Y."/>
            <person name="Ichinomiya M."/>
            <person name="Sato N."/>
            <person name="Blanc-Mathieu R."/>
            <person name="Endo H."/>
            <person name="Kuwata A."/>
            <person name="Ogata H."/>
        </authorList>
    </citation>
    <scope>NUCLEOTIDE SEQUENCE [LARGE SCALE GENOMIC DNA]</scope>
    <source>
        <strain evidence="3">NIES 3699</strain>
    </source>
</reference>
<name>A0A9W7EUY6_9STRA</name>
<dbReference type="AlphaFoldDB" id="A0A9W7EUY6"/>
<comment type="caution">
    <text evidence="2">The sequence shown here is derived from an EMBL/GenBank/DDBJ whole genome shotgun (WGS) entry which is preliminary data.</text>
</comment>
<evidence type="ECO:0000256" key="1">
    <source>
        <dbReference type="SAM" id="MobiDB-lite"/>
    </source>
</evidence>
<dbReference type="EMBL" id="BRXX01000131">
    <property type="protein sequence ID" value="GMH92688.1"/>
    <property type="molecule type" value="Genomic_DNA"/>
</dbReference>
<feature type="region of interest" description="Disordered" evidence="1">
    <location>
        <begin position="229"/>
        <end position="255"/>
    </location>
</feature>